<proteinExistence type="predicted"/>
<sequence length="40" mass="4730">MYQFYLRDLDSNWWEFQYDTSTYAQMRAAGLAFNAAPISS</sequence>
<name>A0A017TFX6_9BACT</name>
<dbReference type="Proteomes" id="UP000019678">
    <property type="component" value="Unassembled WGS sequence"/>
</dbReference>
<dbReference type="RefSeq" id="WP_269324129.1">
    <property type="nucleotide sequence ID" value="NZ_ASRX01000005.1"/>
</dbReference>
<evidence type="ECO:0000313" key="1">
    <source>
        <dbReference type="EMBL" id="EYF08124.1"/>
    </source>
</evidence>
<keyword evidence="2" id="KW-1185">Reference proteome</keyword>
<dbReference type="STRING" id="1192034.CAP_5884"/>
<protein>
    <submittedName>
        <fullName evidence="1">Uncharacterized protein</fullName>
    </submittedName>
</protein>
<comment type="caution">
    <text evidence="1">The sequence shown here is derived from an EMBL/GenBank/DDBJ whole genome shotgun (WGS) entry which is preliminary data.</text>
</comment>
<accession>A0A017TFX6</accession>
<dbReference type="EMBL" id="ASRX01000005">
    <property type="protein sequence ID" value="EYF08124.1"/>
    <property type="molecule type" value="Genomic_DNA"/>
</dbReference>
<organism evidence="1 2">
    <name type="scientific">Chondromyces apiculatus DSM 436</name>
    <dbReference type="NCBI Taxonomy" id="1192034"/>
    <lineage>
        <taxon>Bacteria</taxon>
        <taxon>Pseudomonadati</taxon>
        <taxon>Myxococcota</taxon>
        <taxon>Polyangia</taxon>
        <taxon>Polyangiales</taxon>
        <taxon>Polyangiaceae</taxon>
        <taxon>Chondromyces</taxon>
    </lineage>
</organism>
<evidence type="ECO:0000313" key="2">
    <source>
        <dbReference type="Proteomes" id="UP000019678"/>
    </source>
</evidence>
<dbReference type="AlphaFoldDB" id="A0A017TFX6"/>
<reference evidence="1 2" key="1">
    <citation type="submission" date="2013-05" db="EMBL/GenBank/DDBJ databases">
        <title>Genome assembly of Chondromyces apiculatus DSM 436.</title>
        <authorList>
            <person name="Sharma G."/>
            <person name="Khatri I."/>
            <person name="Kaur C."/>
            <person name="Mayilraj S."/>
            <person name="Subramanian S."/>
        </authorList>
    </citation>
    <scope>NUCLEOTIDE SEQUENCE [LARGE SCALE GENOMIC DNA]</scope>
    <source>
        <strain evidence="1 2">DSM 436</strain>
    </source>
</reference>
<gene>
    <name evidence="1" type="ORF">CAP_5884</name>
</gene>